<proteinExistence type="predicted"/>
<dbReference type="Proteomes" id="UP000004221">
    <property type="component" value="Unassembled WGS sequence"/>
</dbReference>
<keyword evidence="1" id="KW-0472">Membrane</keyword>
<sequence length="225" mass="24704">MSQRRAWQTTAADTSRSPGITVRRSRSRKILRVVGVTLFAILVAGILSLSMLALAIFAQARHDETAPADAIVVLGTAQWDGRPSTTFQARLDHALDLYRSGYAPVVVLTGGVAEGDQYSEADVGRNYLREQGVPDEALISAPEGQTSVESLRAAHDLMVGRSIQTVLLVSDPFHMFRVKRMAEDLGLKPLASPTWTSPIRPDSQLEYRYMGRELVAYLAYVFLNG</sequence>
<gene>
    <name evidence="3" type="ORF">NITHO_240003</name>
</gene>
<dbReference type="Pfam" id="PF02698">
    <property type="entry name" value="DUF218"/>
    <property type="match status" value="1"/>
</dbReference>
<comment type="caution">
    <text evidence="3">The sequence shown here is derived from an EMBL/GenBank/DDBJ whole genome shotgun (WGS) entry which is preliminary data.</text>
</comment>
<dbReference type="InterPro" id="IPR014729">
    <property type="entry name" value="Rossmann-like_a/b/a_fold"/>
</dbReference>
<dbReference type="Gene3D" id="3.40.50.620">
    <property type="entry name" value="HUPs"/>
    <property type="match status" value="1"/>
</dbReference>
<feature type="transmembrane region" description="Helical" evidence="1">
    <location>
        <begin position="33"/>
        <end position="57"/>
    </location>
</feature>
<name>I4EFS5_9BACT</name>
<keyword evidence="1" id="KW-0812">Transmembrane</keyword>
<dbReference type="EMBL" id="CAGS01000157">
    <property type="protein sequence ID" value="CCF83537.1"/>
    <property type="molecule type" value="Genomic_DNA"/>
</dbReference>
<evidence type="ECO:0000313" key="3">
    <source>
        <dbReference type="EMBL" id="CCF83537.1"/>
    </source>
</evidence>
<dbReference type="AlphaFoldDB" id="I4EFS5"/>
<evidence type="ECO:0000256" key="1">
    <source>
        <dbReference type="SAM" id="Phobius"/>
    </source>
</evidence>
<keyword evidence="1" id="KW-1133">Transmembrane helix</keyword>
<dbReference type="OrthoDB" id="9782395at2"/>
<evidence type="ECO:0000313" key="4">
    <source>
        <dbReference type="Proteomes" id="UP000004221"/>
    </source>
</evidence>
<dbReference type="GO" id="GO:0005886">
    <property type="term" value="C:plasma membrane"/>
    <property type="evidence" value="ECO:0007669"/>
    <property type="project" value="TreeGrafter"/>
</dbReference>
<dbReference type="PANTHER" id="PTHR30336">
    <property type="entry name" value="INNER MEMBRANE PROTEIN, PROBABLE PERMEASE"/>
    <property type="match status" value="1"/>
</dbReference>
<accession>I4EFS5</accession>
<protein>
    <recommendedName>
        <fullName evidence="2">DUF218 domain-containing protein</fullName>
    </recommendedName>
</protein>
<evidence type="ECO:0000259" key="2">
    <source>
        <dbReference type="Pfam" id="PF02698"/>
    </source>
</evidence>
<organism evidence="3 4">
    <name type="scientific">Nitrolancea hollandica Lb</name>
    <dbReference type="NCBI Taxonomy" id="1129897"/>
    <lineage>
        <taxon>Bacteria</taxon>
        <taxon>Pseudomonadati</taxon>
        <taxon>Thermomicrobiota</taxon>
        <taxon>Thermomicrobia</taxon>
        <taxon>Sphaerobacterales</taxon>
        <taxon>Sphaerobacterineae</taxon>
        <taxon>Sphaerobacteraceae</taxon>
        <taxon>Nitrolancea</taxon>
    </lineage>
</organism>
<dbReference type="InterPro" id="IPR051599">
    <property type="entry name" value="Cell_Envelope_Assoc"/>
</dbReference>
<dbReference type="InterPro" id="IPR003848">
    <property type="entry name" value="DUF218"/>
</dbReference>
<keyword evidence="4" id="KW-1185">Reference proteome</keyword>
<reference evidence="3 4" key="1">
    <citation type="journal article" date="2012" name="ISME J.">
        <title>Nitrification expanded: discovery, physiology and genomics of a nitrite-oxidizing bacterium from the phylum Chloroflexi.</title>
        <authorList>
            <person name="Sorokin D.Y."/>
            <person name="Lucker S."/>
            <person name="Vejmelkova D."/>
            <person name="Kostrikina N.A."/>
            <person name="Kleerebezem R."/>
            <person name="Rijpstra W.I."/>
            <person name="Damste J.S."/>
            <person name="Le Paslier D."/>
            <person name="Muyzer G."/>
            <person name="Wagner M."/>
            <person name="van Loosdrecht M.C."/>
            <person name="Daims H."/>
        </authorList>
    </citation>
    <scope>NUCLEOTIDE SEQUENCE [LARGE SCALE GENOMIC DNA]</scope>
    <source>
        <strain evidence="4">none</strain>
    </source>
</reference>
<feature type="domain" description="DUF218" evidence="2">
    <location>
        <begin position="69"/>
        <end position="213"/>
    </location>
</feature>
<dbReference type="PANTHER" id="PTHR30336:SF20">
    <property type="entry name" value="DUF218 DOMAIN-CONTAINING PROTEIN"/>
    <property type="match status" value="1"/>
</dbReference>
<dbReference type="CDD" id="cd06259">
    <property type="entry name" value="YdcF-like"/>
    <property type="match status" value="1"/>
</dbReference>